<keyword evidence="4 6" id="KW-1133">Transmembrane helix</keyword>
<dbReference type="InterPro" id="IPR050833">
    <property type="entry name" value="Poly_Biosynth_Transport"/>
</dbReference>
<comment type="caution">
    <text evidence="7">The sequence shown here is derived from an EMBL/GenBank/DDBJ whole genome shotgun (WGS) entry which is preliminary data.</text>
</comment>
<evidence type="ECO:0000313" key="8">
    <source>
        <dbReference type="Proteomes" id="UP001551675"/>
    </source>
</evidence>
<gene>
    <name evidence="7" type="ORF">AB0I59_09875</name>
</gene>
<evidence type="ECO:0000256" key="3">
    <source>
        <dbReference type="ARBA" id="ARBA00022692"/>
    </source>
</evidence>
<proteinExistence type="predicted"/>
<protein>
    <submittedName>
        <fullName evidence="7">Lipopolysaccharide biosynthesis protein</fullName>
    </submittedName>
</protein>
<dbReference type="Proteomes" id="UP001551675">
    <property type="component" value="Unassembled WGS sequence"/>
</dbReference>
<dbReference type="RefSeq" id="WP_358131780.1">
    <property type="nucleotide sequence ID" value="NZ_JBFALK010000004.1"/>
</dbReference>
<evidence type="ECO:0000256" key="6">
    <source>
        <dbReference type="SAM" id="Phobius"/>
    </source>
</evidence>
<dbReference type="Pfam" id="PF01554">
    <property type="entry name" value="MatE"/>
    <property type="match status" value="1"/>
</dbReference>
<feature type="transmembrane region" description="Helical" evidence="6">
    <location>
        <begin position="42"/>
        <end position="59"/>
    </location>
</feature>
<dbReference type="PANTHER" id="PTHR30250">
    <property type="entry name" value="PST FAMILY PREDICTED COLANIC ACID TRANSPORTER"/>
    <property type="match status" value="1"/>
</dbReference>
<evidence type="ECO:0000256" key="4">
    <source>
        <dbReference type="ARBA" id="ARBA00022989"/>
    </source>
</evidence>
<evidence type="ECO:0000256" key="2">
    <source>
        <dbReference type="ARBA" id="ARBA00022475"/>
    </source>
</evidence>
<feature type="transmembrane region" description="Helical" evidence="6">
    <location>
        <begin position="180"/>
        <end position="200"/>
    </location>
</feature>
<keyword evidence="2" id="KW-1003">Cell membrane</keyword>
<evidence type="ECO:0000256" key="5">
    <source>
        <dbReference type="ARBA" id="ARBA00023136"/>
    </source>
</evidence>
<keyword evidence="5 6" id="KW-0472">Membrane</keyword>
<feature type="transmembrane region" description="Helical" evidence="6">
    <location>
        <begin position="328"/>
        <end position="352"/>
    </location>
</feature>
<keyword evidence="3 6" id="KW-0812">Transmembrane</keyword>
<feature type="transmembrane region" description="Helical" evidence="6">
    <location>
        <begin position="121"/>
        <end position="141"/>
    </location>
</feature>
<feature type="transmembrane region" description="Helical" evidence="6">
    <location>
        <begin position="359"/>
        <end position="378"/>
    </location>
</feature>
<feature type="transmembrane region" description="Helical" evidence="6">
    <location>
        <begin position="153"/>
        <end position="174"/>
    </location>
</feature>
<dbReference type="InterPro" id="IPR002528">
    <property type="entry name" value="MATE_fam"/>
</dbReference>
<evidence type="ECO:0000256" key="1">
    <source>
        <dbReference type="ARBA" id="ARBA00004651"/>
    </source>
</evidence>
<accession>A0ABV3GBH8</accession>
<organism evidence="7 8">
    <name type="scientific">Microtetraspora glauca</name>
    <dbReference type="NCBI Taxonomy" id="1996"/>
    <lineage>
        <taxon>Bacteria</taxon>
        <taxon>Bacillati</taxon>
        <taxon>Actinomycetota</taxon>
        <taxon>Actinomycetes</taxon>
        <taxon>Streptosporangiales</taxon>
        <taxon>Streptosporangiaceae</taxon>
        <taxon>Microtetraspora</taxon>
    </lineage>
</organism>
<sequence>MTRRRDLPLARKSAAGLLCAATGAAAQFLVVLVVTRSLAPAQAGAFFAATALCLMLAGVSRLDTGNGLVYFLAGVSRDPGSAGSPVLLVALGPVVVLSSLVAVAVAAFGDLLAPLVGVPAGVWPVLAAALPAVAVADVLIAATRGLGSMRPTLFLSGVAQPLGQVALVSTGLLAGAAVPVLTAAWALPALPVGAVAARWLRGRTPTVRWERFWRYTAPRSAAAAIQAVFQRLDIVIVAALAGPAPAAMYTAATRFKVVGQLAGQGLAQAVQPGLVRALAEGDLGRARELYQTATMWLVMVTWPVWLGYAVLAPWLLQIFGTSYARGASVALVLSATMMVASACGMVDVMLIASGHTTASLVNAVCAVTATIALDVLLVPVHGALGAALGWSGGVLVKNLLPLVQISRRYGLRPFGRHSMAAFGLRATA</sequence>
<comment type="subcellular location">
    <subcellularLocation>
        <location evidence="1">Cell membrane</location>
        <topology evidence="1">Multi-pass membrane protein</topology>
    </subcellularLocation>
</comment>
<evidence type="ECO:0000313" key="7">
    <source>
        <dbReference type="EMBL" id="MEV0968932.1"/>
    </source>
</evidence>
<dbReference type="EMBL" id="JBFALK010000004">
    <property type="protein sequence ID" value="MEV0968932.1"/>
    <property type="molecule type" value="Genomic_DNA"/>
</dbReference>
<dbReference type="PANTHER" id="PTHR30250:SF11">
    <property type="entry name" value="O-ANTIGEN TRANSPORTER-RELATED"/>
    <property type="match status" value="1"/>
</dbReference>
<feature type="transmembrane region" description="Helical" evidence="6">
    <location>
        <begin position="86"/>
        <end position="109"/>
    </location>
</feature>
<feature type="transmembrane region" description="Helical" evidence="6">
    <location>
        <begin position="295"/>
        <end position="316"/>
    </location>
</feature>
<keyword evidence="8" id="KW-1185">Reference proteome</keyword>
<name>A0ABV3GBH8_MICGL</name>
<reference evidence="7 8" key="1">
    <citation type="submission" date="2024-06" db="EMBL/GenBank/DDBJ databases">
        <title>The Natural Products Discovery Center: Release of the First 8490 Sequenced Strains for Exploring Actinobacteria Biosynthetic Diversity.</title>
        <authorList>
            <person name="Kalkreuter E."/>
            <person name="Kautsar S.A."/>
            <person name="Yang D."/>
            <person name="Bader C.D."/>
            <person name="Teijaro C.N."/>
            <person name="Fluegel L."/>
            <person name="Davis C.M."/>
            <person name="Simpson J.R."/>
            <person name="Lauterbach L."/>
            <person name="Steele A.D."/>
            <person name="Gui C."/>
            <person name="Meng S."/>
            <person name="Li G."/>
            <person name="Viehrig K."/>
            <person name="Ye F."/>
            <person name="Su P."/>
            <person name="Kiefer A.F."/>
            <person name="Nichols A."/>
            <person name="Cepeda A.J."/>
            <person name="Yan W."/>
            <person name="Fan B."/>
            <person name="Jiang Y."/>
            <person name="Adhikari A."/>
            <person name="Zheng C.-J."/>
            <person name="Schuster L."/>
            <person name="Cowan T.M."/>
            <person name="Smanski M.J."/>
            <person name="Chevrette M.G."/>
            <person name="De Carvalho L.P.S."/>
            <person name="Shen B."/>
        </authorList>
    </citation>
    <scope>NUCLEOTIDE SEQUENCE [LARGE SCALE GENOMIC DNA]</scope>
    <source>
        <strain evidence="7 8">NPDC050100</strain>
    </source>
</reference>